<proteinExistence type="predicted"/>
<dbReference type="EMBL" id="BAAALV010000001">
    <property type="protein sequence ID" value="GAA1901005.1"/>
    <property type="molecule type" value="Genomic_DNA"/>
</dbReference>
<name>A0ABP5A5H4_9MICC</name>
<dbReference type="Proteomes" id="UP001500784">
    <property type="component" value="Unassembled WGS sequence"/>
</dbReference>
<sequence>MITSAGILLYRRSPPGAAGESQGVELWIAHMGGPFWARRDEHAWSIPKGEFTPPEDPLTAALREFGEEMGWPAPDAEYELLGTFRQSAAKEITVFAAAADFPARDIHSNTFPLEWPAKSGIVREFPEVDRAGWFNARAARTKLVKGQLQVLDALLARLG</sequence>
<dbReference type="SUPFAM" id="SSF55811">
    <property type="entry name" value="Nudix"/>
    <property type="match status" value="1"/>
</dbReference>
<dbReference type="RefSeq" id="WP_152228253.1">
    <property type="nucleotide sequence ID" value="NZ_BAAALV010000001.1"/>
</dbReference>
<keyword evidence="4" id="KW-1185">Reference proteome</keyword>
<dbReference type="InterPro" id="IPR015797">
    <property type="entry name" value="NUDIX_hydrolase-like_dom_sf"/>
</dbReference>
<dbReference type="PROSITE" id="PS51462">
    <property type="entry name" value="NUDIX"/>
    <property type="match status" value="1"/>
</dbReference>
<dbReference type="CDD" id="cd04662">
    <property type="entry name" value="NUDIX_Hydrolase"/>
    <property type="match status" value="1"/>
</dbReference>
<dbReference type="PANTHER" id="PTHR21340:SF7">
    <property type="entry name" value="NUDIX HYDROLASE DOMAIN-CONTAINING PROTEIN"/>
    <property type="match status" value="1"/>
</dbReference>
<dbReference type="Pfam" id="PF00293">
    <property type="entry name" value="NUDIX"/>
    <property type="match status" value="1"/>
</dbReference>
<evidence type="ECO:0000259" key="2">
    <source>
        <dbReference type="PROSITE" id="PS51462"/>
    </source>
</evidence>
<evidence type="ECO:0000313" key="3">
    <source>
        <dbReference type="EMBL" id="GAA1901005.1"/>
    </source>
</evidence>
<reference evidence="4" key="1">
    <citation type="journal article" date="2019" name="Int. J. Syst. Evol. Microbiol.">
        <title>The Global Catalogue of Microorganisms (GCM) 10K type strain sequencing project: providing services to taxonomists for standard genome sequencing and annotation.</title>
        <authorList>
            <consortium name="The Broad Institute Genomics Platform"/>
            <consortium name="The Broad Institute Genome Sequencing Center for Infectious Disease"/>
            <person name="Wu L."/>
            <person name="Ma J."/>
        </authorList>
    </citation>
    <scope>NUCLEOTIDE SEQUENCE [LARGE SCALE GENOMIC DNA]</scope>
    <source>
        <strain evidence="4">JCM 13316</strain>
    </source>
</reference>
<evidence type="ECO:0000256" key="1">
    <source>
        <dbReference type="ARBA" id="ARBA00022801"/>
    </source>
</evidence>
<keyword evidence="1" id="KW-0378">Hydrolase</keyword>
<dbReference type="PANTHER" id="PTHR21340">
    <property type="entry name" value="DIADENOSINE 5,5-P1,P4-TETRAPHOSPHATE PYROPHOSPHOHYDROLASE MUTT"/>
    <property type="match status" value="1"/>
</dbReference>
<accession>A0ABP5A5H4</accession>
<gene>
    <name evidence="3" type="ORF">GCM10009688_00520</name>
</gene>
<dbReference type="Gene3D" id="3.90.79.10">
    <property type="entry name" value="Nucleoside Triphosphate Pyrophosphohydrolase"/>
    <property type="match status" value="1"/>
</dbReference>
<protein>
    <submittedName>
        <fullName evidence="3">NUDIX domain-containing protein</fullName>
    </submittedName>
</protein>
<dbReference type="InterPro" id="IPR051325">
    <property type="entry name" value="Nudix_hydrolase_domain"/>
</dbReference>
<evidence type="ECO:0000313" key="4">
    <source>
        <dbReference type="Proteomes" id="UP001500784"/>
    </source>
</evidence>
<feature type="domain" description="Nudix hydrolase" evidence="2">
    <location>
        <begin position="1"/>
        <end position="156"/>
    </location>
</feature>
<dbReference type="InterPro" id="IPR000086">
    <property type="entry name" value="NUDIX_hydrolase_dom"/>
</dbReference>
<comment type="caution">
    <text evidence="3">The sequence shown here is derived from an EMBL/GenBank/DDBJ whole genome shotgun (WGS) entry which is preliminary data.</text>
</comment>
<dbReference type="PROSITE" id="PS00893">
    <property type="entry name" value="NUDIX_BOX"/>
    <property type="match status" value="1"/>
</dbReference>
<organism evidence="3 4">
    <name type="scientific">Arthrobacter gandavensis</name>
    <dbReference type="NCBI Taxonomy" id="169960"/>
    <lineage>
        <taxon>Bacteria</taxon>
        <taxon>Bacillati</taxon>
        <taxon>Actinomycetota</taxon>
        <taxon>Actinomycetes</taxon>
        <taxon>Micrococcales</taxon>
        <taxon>Micrococcaceae</taxon>
        <taxon>Arthrobacter</taxon>
    </lineage>
</organism>
<dbReference type="InterPro" id="IPR020084">
    <property type="entry name" value="NUDIX_hydrolase_CS"/>
</dbReference>